<dbReference type="VEuPathDB" id="FungiDB:MGG_18138"/>
<sequence>MTFSRTIIPAGRAILTRASANTLPRRFAAQSLRRYASIGDSQPPRPPLDKVKERVELANRLKHDPWVKDATSKIAQNPEAINAVVEFEQILKSKGFNFHTGRQPSKVQMMKLMIDKDFRQAMLKLAEAMQQAGVDGSSPQIQEIMKRMGLGQ</sequence>
<dbReference type="SMR" id="A0A151V4T6"/>
<dbReference type="GeneID" id="27922222"/>
<dbReference type="RefSeq" id="XP_016846080.1">
    <property type="nucleotide sequence ID" value="XM_016990599.1"/>
</dbReference>
<organism evidence="1 2">
    <name type="scientific">Pyricularia oryzae (strain 70-15 / ATCC MYA-4617 / FGSC 8958)</name>
    <name type="common">Rice blast fungus</name>
    <name type="synonym">Magnaporthe oryzae</name>
    <dbReference type="NCBI Taxonomy" id="242507"/>
    <lineage>
        <taxon>Eukaryota</taxon>
        <taxon>Fungi</taxon>
        <taxon>Dikarya</taxon>
        <taxon>Ascomycota</taxon>
        <taxon>Pezizomycotina</taxon>
        <taxon>Sordariomycetes</taxon>
        <taxon>Sordariomycetidae</taxon>
        <taxon>Magnaporthales</taxon>
        <taxon>Pyriculariaceae</taxon>
        <taxon>Pyricularia</taxon>
    </lineage>
</organism>
<dbReference type="AlphaFoldDB" id="A0A151V4T6"/>
<evidence type="ECO:0000313" key="1">
    <source>
        <dbReference type="EMBL" id="KYQ30576.1"/>
    </source>
</evidence>
<dbReference type="eggNOG" id="ENOG502SCB6">
    <property type="taxonomic scope" value="Eukaryota"/>
</dbReference>
<proteinExistence type="predicted"/>
<dbReference type="KEGG" id="mgr:MGG_18138"/>
<dbReference type="OrthoDB" id="10008801at2759"/>
<accession>A0A151V4T6</accession>
<name>A0A151V4T6_PYRO7</name>
<gene>
    <name evidence="1" type="ORF">MGG_18138</name>
</gene>
<dbReference type="InParanoid" id="A0A151V4T6"/>
<evidence type="ECO:0000313" key="2">
    <source>
        <dbReference type="Proteomes" id="UP000009058"/>
    </source>
</evidence>
<dbReference type="Proteomes" id="UP000009058">
    <property type="component" value="Unassembled WGS sequence"/>
</dbReference>
<reference evidence="1 2" key="1">
    <citation type="journal article" date="2005" name="Nature">
        <title>The genome sequence of the rice blast fungus Magnaporthe grisea.</title>
        <authorList>
            <person name="Dean R.A."/>
            <person name="Talbot N.J."/>
            <person name="Ebbole D.J."/>
            <person name="Farman M.L."/>
            <person name="Mitchell T.K."/>
            <person name="Orbach M.J."/>
            <person name="Thon M."/>
            <person name="Kulkarni R."/>
            <person name="Xu J.R."/>
            <person name="Pan H."/>
            <person name="Read N.D."/>
            <person name="Lee Y.H."/>
            <person name="Carbone I."/>
            <person name="Brown D."/>
            <person name="Oh Y.Y."/>
            <person name="Donofrio N."/>
            <person name="Jeong J.S."/>
            <person name="Soanes D.M."/>
            <person name="Djonovic S."/>
            <person name="Kolomiets E."/>
            <person name="Rehmeyer C."/>
            <person name="Li W."/>
            <person name="Harding M."/>
            <person name="Kim S."/>
            <person name="Lebrun M.H."/>
            <person name="Bohnert H."/>
            <person name="Coughlan S."/>
            <person name="Butler J."/>
            <person name="Calvo S."/>
            <person name="Ma L.J."/>
            <person name="Nicol R."/>
            <person name="Purcell S."/>
            <person name="Nusbaum C."/>
            <person name="Galagan J.E."/>
            <person name="Birren B.W."/>
        </authorList>
    </citation>
    <scope>NUCLEOTIDE SEQUENCE [LARGE SCALE GENOMIC DNA]</scope>
    <source>
        <strain evidence="2">70-15 / ATCC MYA-4617 / FGSC 8958</strain>
    </source>
</reference>
<keyword evidence="2" id="KW-1185">Reference proteome</keyword>
<protein>
    <submittedName>
        <fullName evidence="1">Uncharacterized protein</fullName>
    </submittedName>
</protein>
<dbReference type="EMBL" id="JH165208">
    <property type="protein sequence ID" value="KYQ30576.1"/>
    <property type="molecule type" value="Genomic_DNA"/>
</dbReference>